<protein>
    <submittedName>
        <fullName evidence="2">ROK family transcriptional regulator</fullName>
    </submittedName>
</protein>
<dbReference type="InterPro" id="IPR036390">
    <property type="entry name" value="WH_DNA-bd_sf"/>
</dbReference>
<dbReference type="SUPFAM" id="SSF46785">
    <property type="entry name" value="Winged helix' DNA-binding domain"/>
    <property type="match status" value="1"/>
</dbReference>
<organism evidence="2 3">
    <name type="scientific">Fodinicola feengrottensis</name>
    <dbReference type="NCBI Taxonomy" id="435914"/>
    <lineage>
        <taxon>Bacteria</taxon>
        <taxon>Bacillati</taxon>
        <taxon>Actinomycetota</taxon>
        <taxon>Actinomycetes</taxon>
        <taxon>Mycobacteriales</taxon>
        <taxon>Fodinicola</taxon>
    </lineage>
</organism>
<dbReference type="PANTHER" id="PTHR18964:SF149">
    <property type="entry name" value="BIFUNCTIONAL UDP-N-ACETYLGLUCOSAMINE 2-EPIMERASE_N-ACETYLMANNOSAMINE KINASE"/>
    <property type="match status" value="1"/>
</dbReference>
<proteinExistence type="inferred from homology"/>
<dbReference type="InterPro" id="IPR036388">
    <property type="entry name" value="WH-like_DNA-bd_sf"/>
</dbReference>
<dbReference type="Gene3D" id="3.30.420.40">
    <property type="match status" value="2"/>
</dbReference>
<name>A0ABP4TZX3_9ACTN</name>
<dbReference type="SUPFAM" id="SSF53067">
    <property type="entry name" value="Actin-like ATPase domain"/>
    <property type="match status" value="1"/>
</dbReference>
<comment type="similarity">
    <text evidence="1">Belongs to the ROK (NagC/XylR) family.</text>
</comment>
<dbReference type="RefSeq" id="WP_344313095.1">
    <property type="nucleotide sequence ID" value="NZ_BAAANY010000020.1"/>
</dbReference>
<comment type="caution">
    <text evidence="2">The sequence shown here is derived from an EMBL/GenBank/DDBJ whole genome shotgun (WGS) entry which is preliminary data.</text>
</comment>
<gene>
    <name evidence="2" type="ORF">GCM10009765_52310</name>
</gene>
<dbReference type="InterPro" id="IPR000600">
    <property type="entry name" value="ROK"/>
</dbReference>
<keyword evidence="3" id="KW-1185">Reference proteome</keyword>
<sequence>MGMPPAAERLDLPESARAVLRALVTDGPATRPQLGHTLDLSRPTMSVAIAELAKLDLVTSQGTTKGSTGRSAVIYSVAPAAGHVLGVEVAATRVRVAAHALDGSQLSSREERMSARRRNVTAAATAAAIELVRKVRADVGHRHGPLRDVVIGAPTAPTEHSSDRVDSLRVDGTEQLVSSLPVPAEVPVVVENNVNCAALAEHRLGVARNQRMFAYLQVGVKIGAGIVLDGQLLHGAHGATGEVSRMPFPWGENESPRRAGLEHYLGSEALLERCAAAWPASAGPPPRDAKALFEAAARGDVHARRMVDRHAQDIGRLAVGVLSVLDPGLIVLGGGVGQNQLVLPEVQRVLRSLAWDTEVTVGALGDRATVLGAVHLAISRALNRLA</sequence>
<dbReference type="Proteomes" id="UP001500618">
    <property type="component" value="Unassembled WGS sequence"/>
</dbReference>
<dbReference type="InterPro" id="IPR043129">
    <property type="entry name" value="ATPase_NBD"/>
</dbReference>
<evidence type="ECO:0000256" key="1">
    <source>
        <dbReference type="ARBA" id="ARBA00006479"/>
    </source>
</evidence>
<dbReference type="Gene3D" id="1.10.10.10">
    <property type="entry name" value="Winged helix-like DNA-binding domain superfamily/Winged helix DNA-binding domain"/>
    <property type="match status" value="1"/>
</dbReference>
<dbReference type="PANTHER" id="PTHR18964">
    <property type="entry name" value="ROK (REPRESSOR, ORF, KINASE) FAMILY"/>
    <property type="match status" value="1"/>
</dbReference>
<accession>A0ABP4TZX3</accession>
<evidence type="ECO:0000313" key="2">
    <source>
        <dbReference type="EMBL" id="GAA1696604.1"/>
    </source>
</evidence>
<dbReference type="Pfam" id="PF00480">
    <property type="entry name" value="ROK"/>
    <property type="match status" value="1"/>
</dbReference>
<evidence type="ECO:0000313" key="3">
    <source>
        <dbReference type="Proteomes" id="UP001500618"/>
    </source>
</evidence>
<dbReference type="EMBL" id="BAAANY010000020">
    <property type="protein sequence ID" value="GAA1696604.1"/>
    <property type="molecule type" value="Genomic_DNA"/>
</dbReference>
<reference evidence="3" key="1">
    <citation type="journal article" date="2019" name="Int. J. Syst. Evol. Microbiol.">
        <title>The Global Catalogue of Microorganisms (GCM) 10K type strain sequencing project: providing services to taxonomists for standard genome sequencing and annotation.</title>
        <authorList>
            <consortium name="The Broad Institute Genomics Platform"/>
            <consortium name="The Broad Institute Genome Sequencing Center for Infectious Disease"/>
            <person name="Wu L."/>
            <person name="Ma J."/>
        </authorList>
    </citation>
    <scope>NUCLEOTIDE SEQUENCE [LARGE SCALE GENOMIC DNA]</scope>
    <source>
        <strain evidence="3">JCM 14718</strain>
    </source>
</reference>